<dbReference type="Proteomes" id="UP000008068">
    <property type="component" value="Unassembled WGS sequence"/>
</dbReference>
<organism evidence="3">
    <name type="scientific">Caenorhabditis brenneri</name>
    <name type="common">Nematode worm</name>
    <dbReference type="NCBI Taxonomy" id="135651"/>
    <lineage>
        <taxon>Eukaryota</taxon>
        <taxon>Metazoa</taxon>
        <taxon>Ecdysozoa</taxon>
        <taxon>Nematoda</taxon>
        <taxon>Chromadorea</taxon>
        <taxon>Rhabditida</taxon>
        <taxon>Rhabditina</taxon>
        <taxon>Rhabditomorpha</taxon>
        <taxon>Rhabditoidea</taxon>
        <taxon>Rhabditidae</taxon>
        <taxon>Peloderinae</taxon>
        <taxon>Caenorhabditis</taxon>
    </lineage>
</organism>
<accession>G0NID6</accession>
<dbReference type="AlphaFoldDB" id="G0NID6"/>
<keyword evidence="1" id="KW-0472">Membrane</keyword>
<dbReference type="OrthoDB" id="270584at2759"/>
<keyword evidence="1" id="KW-1133">Transmembrane helix</keyword>
<dbReference type="Gene3D" id="1.10.238.10">
    <property type="entry name" value="EF-hand"/>
    <property type="match status" value="1"/>
</dbReference>
<reference evidence="3" key="1">
    <citation type="submission" date="2011-07" db="EMBL/GenBank/DDBJ databases">
        <authorList>
            <consortium name="Caenorhabditis brenneri Sequencing and Analysis Consortium"/>
            <person name="Wilson R.K."/>
        </authorList>
    </citation>
    <scope>NUCLEOTIDE SEQUENCE [LARGE SCALE GENOMIC DNA]</scope>
    <source>
        <strain evidence="3">PB2801</strain>
    </source>
</reference>
<dbReference type="STRING" id="135651.G0NID6"/>
<keyword evidence="1" id="KW-0812">Transmembrane</keyword>
<gene>
    <name evidence="2" type="ORF">CAEBREN_00986</name>
</gene>
<name>G0NID6_CAEBE</name>
<evidence type="ECO:0000256" key="1">
    <source>
        <dbReference type="SAM" id="Phobius"/>
    </source>
</evidence>
<proteinExistence type="predicted"/>
<keyword evidence="3" id="KW-1185">Reference proteome</keyword>
<sequence>MDQSGSSSSVNLNEFQDFMLLHPSTDMREMVNFWQIGSISTSTILIFEKWEKKKKQRQLHSNSEKIIFMTD</sequence>
<dbReference type="eggNOG" id="KOG0036">
    <property type="taxonomic scope" value="Eukaryota"/>
</dbReference>
<evidence type="ECO:0000313" key="3">
    <source>
        <dbReference type="Proteomes" id="UP000008068"/>
    </source>
</evidence>
<dbReference type="InParanoid" id="G0NID6"/>
<evidence type="ECO:0000313" key="2">
    <source>
        <dbReference type="EMBL" id="EGT31768.1"/>
    </source>
</evidence>
<protein>
    <submittedName>
        <fullName evidence="2">Uncharacterized protein</fullName>
    </submittedName>
</protein>
<dbReference type="EMBL" id="GL379889">
    <property type="protein sequence ID" value="EGT31768.1"/>
    <property type="molecule type" value="Genomic_DNA"/>
</dbReference>
<feature type="transmembrane region" description="Helical" evidence="1">
    <location>
        <begin position="30"/>
        <end position="47"/>
    </location>
</feature>
<dbReference type="HOGENOM" id="CLU_2742292_0_0_1"/>